<proteinExistence type="predicted"/>
<organism evidence="2 3">
    <name type="scientific">Heterorhabditis bacteriophora</name>
    <name type="common">Entomopathogenic nematode worm</name>
    <dbReference type="NCBI Taxonomy" id="37862"/>
    <lineage>
        <taxon>Eukaryota</taxon>
        <taxon>Metazoa</taxon>
        <taxon>Ecdysozoa</taxon>
        <taxon>Nematoda</taxon>
        <taxon>Chromadorea</taxon>
        <taxon>Rhabditida</taxon>
        <taxon>Rhabditina</taxon>
        <taxon>Rhabditomorpha</taxon>
        <taxon>Strongyloidea</taxon>
        <taxon>Heterorhabditidae</taxon>
        <taxon>Heterorhabditis</taxon>
    </lineage>
</organism>
<keyword evidence="2" id="KW-1185">Reference proteome</keyword>
<protein>
    <submittedName>
        <fullName evidence="3">Uncharacterized protein</fullName>
    </submittedName>
</protein>
<evidence type="ECO:0000313" key="2">
    <source>
        <dbReference type="Proteomes" id="UP000095283"/>
    </source>
</evidence>
<accession>A0A1I7XPD3</accession>
<feature type="region of interest" description="Disordered" evidence="1">
    <location>
        <begin position="1"/>
        <end position="25"/>
    </location>
</feature>
<dbReference type="AlphaFoldDB" id="A0A1I7XPD3"/>
<name>A0A1I7XPD3_HETBA</name>
<sequence length="25" mass="2921">MKLHSKLNLRLESEDETTSPLIHKT</sequence>
<reference evidence="3" key="1">
    <citation type="submission" date="2016-11" db="UniProtKB">
        <authorList>
            <consortium name="WormBaseParasite"/>
        </authorList>
    </citation>
    <scope>IDENTIFICATION</scope>
</reference>
<dbReference type="WBParaSite" id="Hba_19642">
    <property type="protein sequence ID" value="Hba_19642"/>
    <property type="gene ID" value="Hba_19642"/>
</dbReference>
<evidence type="ECO:0000313" key="3">
    <source>
        <dbReference type="WBParaSite" id="Hba_19642"/>
    </source>
</evidence>
<dbReference type="Proteomes" id="UP000095283">
    <property type="component" value="Unplaced"/>
</dbReference>
<evidence type="ECO:0000256" key="1">
    <source>
        <dbReference type="SAM" id="MobiDB-lite"/>
    </source>
</evidence>